<dbReference type="GO" id="GO:0016491">
    <property type="term" value="F:oxidoreductase activity"/>
    <property type="evidence" value="ECO:0007669"/>
    <property type="project" value="UniProtKB-KW"/>
</dbReference>
<dbReference type="RefSeq" id="WP_184310246.1">
    <property type="nucleotide sequence ID" value="NZ_JACHEN010000009.1"/>
</dbReference>
<dbReference type="InterPro" id="IPR000683">
    <property type="entry name" value="Gfo/Idh/MocA-like_OxRdtase_N"/>
</dbReference>
<evidence type="ECO:0000259" key="4">
    <source>
        <dbReference type="Pfam" id="PF02894"/>
    </source>
</evidence>
<dbReference type="InterPro" id="IPR036291">
    <property type="entry name" value="NAD(P)-bd_dom_sf"/>
</dbReference>
<reference evidence="5 6" key="1">
    <citation type="submission" date="2020-08" db="EMBL/GenBank/DDBJ databases">
        <title>Genomic Encyclopedia of Type Strains, Phase IV (KMG-IV): sequencing the most valuable type-strain genomes for metagenomic binning, comparative biology and taxonomic classification.</title>
        <authorList>
            <person name="Goeker M."/>
        </authorList>
    </citation>
    <scope>NUCLEOTIDE SEQUENCE [LARGE SCALE GENOMIC DNA]</scope>
    <source>
        <strain evidence="5 6">DSM 103526</strain>
    </source>
</reference>
<feature type="domain" description="Gfo/Idh/MocA-like oxidoreductase C-terminal" evidence="4">
    <location>
        <begin position="137"/>
        <end position="346"/>
    </location>
</feature>
<dbReference type="AlphaFoldDB" id="A0A841KQL7"/>
<dbReference type="InterPro" id="IPR051317">
    <property type="entry name" value="Gfo/Idh/MocA_oxidoreduct"/>
</dbReference>
<comment type="caution">
    <text evidence="5">The sequence shown here is derived from an EMBL/GenBank/DDBJ whole genome shotgun (WGS) entry which is preliminary data.</text>
</comment>
<dbReference type="Pfam" id="PF02894">
    <property type="entry name" value="GFO_IDH_MocA_C"/>
    <property type="match status" value="1"/>
</dbReference>
<dbReference type="Gene3D" id="3.40.50.720">
    <property type="entry name" value="NAD(P)-binding Rossmann-like Domain"/>
    <property type="match status" value="1"/>
</dbReference>
<dbReference type="NCBIfam" id="NF008607">
    <property type="entry name" value="PRK11579.1"/>
    <property type="match status" value="1"/>
</dbReference>
<sequence>MIDKVRVGLIGFGLGGRVFHAPIIQSIDNFELAKIVSTKKETLEHVKAIYPQTEVITDADLLFQDDLIDLIVVATPNTSHSEYVTKALLGNKHVVVEKPFTITAKEADDLIHLAQKQERVLAVHHNRRWDSDFLTVKRIIENNFLGNVVEYEAHFDRYRPEFKTNAWREENLPGSGILYDLGSHLIDQALCLFGLPMSVSGDVRIQRQGGKVDDYFEVILDFGRTKAILKAGMLVRETLPHFIVMGEQGSFIKYGMDVQEAALKKGFIPKNCENWGMEPQEQWGILNTEIHGIHFRGNVESVQGDYREFYRNVYGAIRGTEELTVRPEEARNVIRIIELALESYKRRAILPFTS</sequence>
<keyword evidence="6" id="KW-1185">Reference proteome</keyword>
<feature type="domain" description="Gfo/Idh/MocA-like oxidoreductase N-terminal" evidence="3">
    <location>
        <begin position="5"/>
        <end position="125"/>
    </location>
</feature>
<organism evidence="5 6">
    <name type="scientific">Anaerosolibacter carboniphilus</name>
    <dbReference type="NCBI Taxonomy" id="1417629"/>
    <lineage>
        <taxon>Bacteria</taxon>
        <taxon>Bacillati</taxon>
        <taxon>Bacillota</taxon>
        <taxon>Clostridia</taxon>
        <taxon>Peptostreptococcales</taxon>
        <taxon>Thermotaleaceae</taxon>
        <taxon>Anaerosolibacter</taxon>
    </lineage>
</organism>
<dbReference type="PANTHER" id="PTHR43708:SF5">
    <property type="entry name" value="CONSERVED EXPRESSED OXIDOREDUCTASE (EUROFUNG)-RELATED"/>
    <property type="match status" value="1"/>
</dbReference>
<keyword evidence="2" id="KW-0560">Oxidoreductase</keyword>
<dbReference type="Gene3D" id="3.30.360.10">
    <property type="entry name" value="Dihydrodipicolinate Reductase, domain 2"/>
    <property type="match status" value="1"/>
</dbReference>
<dbReference type="Pfam" id="PF01408">
    <property type="entry name" value="GFO_IDH_MocA"/>
    <property type="match status" value="1"/>
</dbReference>
<dbReference type="PANTHER" id="PTHR43708">
    <property type="entry name" value="CONSERVED EXPRESSED OXIDOREDUCTASE (EUROFUNG)"/>
    <property type="match status" value="1"/>
</dbReference>
<evidence type="ECO:0000256" key="1">
    <source>
        <dbReference type="ARBA" id="ARBA00010928"/>
    </source>
</evidence>
<dbReference type="GO" id="GO:0000166">
    <property type="term" value="F:nucleotide binding"/>
    <property type="evidence" value="ECO:0007669"/>
    <property type="project" value="InterPro"/>
</dbReference>
<protein>
    <submittedName>
        <fullName evidence="5">Putative dehydrogenase</fullName>
    </submittedName>
</protein>
<dbReference type="Proteomes" id="UP000579281">
    <property type="component" value="Unassembled WGS sequence"/>
</dbReference>
<evidence type="ECO:0000259" key="3">
    <source>
        <dbReference type="Pfam" id="PF01408"/>
    </source>
</evidence>
<evidence type="ECO:0000313" key="5">
    <source>
        <dbReference type="EMBL" id="MBB6215713.1"/>
    </source>
</evidence>
<proteinExistence type="inferred from homology"/>
<gene>
    <name evidence="5" type="ORF">HNQ80_001802</name>
</gene>
<dbReference type="SUPFAM" id="SSF51735">
    <property type="entry name" value="NAD(P)-binding Rossmann-fold domains"/>
    <property type="match status" value="1"/>
</dbReference>
<evidence type="ECO:0000256" key="2">
    <source>
        <dbReference type="ARBA" id="ARBA00023002"/>
    </source>
</evidence>
<accession>A0A841KQL7</accession>
<dbReference type="InterPro" id="IPR004104">
    <property type="entry name" value="Gfo/Idh/MocA-like_OxRdtase_C"/>
</dbReference>
<dbReference type="EMBL" id="JACHEN010000009">
    <property type="protein sequence ID" value="MBB6215713.1"/>
    <property type="molecule type" value="Genomic_DNA"/>
</dbReference>
<comment type="similarity">
    <text evidence="1">Belongs to the Gfo/Idh/MocA family.</text>
</comment>
<name>A0A841KQL7_9FIRM</name>
<evidence type="ECO:0000313" key="6">
    <source>
        <dbReference type="Proteomes" id="UP000579281"/>
    </source>
</evidence>